<dbReference type="EMBL" id="KI517455">
    <property type="protein sequence ID" value="ESQ43984.1"/>
    <property type="molecule type" value="Genomic_DNA"/>
</dbReference>
<proteinExistence type="predicted"/>
<dbReference type="PANTHER" id="PTHR33601">
    <property type="entry name" value="PROTEIN LITTLE ZIPPER 4"/>
    <property type="match status" value="1"/>
</dbReference>
<name>V4LJV7_EUTSA</name>
<dbReference type="Gramene" id="ESQ43984">
    <property type="protein sequence ID" value="ESQ43984"/>
    <property type="gene ID" value="EUTSA_v10006309mg"/>
</dbReference>
<organism evidence="1 2">
    <name type="scientific">Eutrema salsugineum</name>
    <name type="common">Saltwater cress</name>
    <name type="synonym">Sisymbrium salsugineum</name>
    <dbReference type="NCBI Taxonomy" id="72664"/>
    <lineage>
        <taxon>Eukaryota</taxon>
        <taxon>Viridiplantae</taxon>
        <taxon>Streptophyta</taxon>
        <taxon>Embryophyta</taxon>
        <taxon>Tracheophyta</taxon>
        <taxon>Spermatophyta</taxon>
        <taxon>Magnoliopsida</taxon>
        <taxon>eudicotyledons</taxon>
        <taxon>Gunneridae</taxon>
        <taxon>Pentapetalae</taxon>
        <taxon>rosids</taxon>
        <taxon>malvids</taxon>
        <taxon>Brassicales</taxon>
        <taxon>Brassicaceae</taxon>
        <taxon>Eutremeae</taxon>
        <taxon>Eutrema</taxon>
    </lineage>
</organism>
<dbReference type="AlphaFoldDB" id="V4LJV7"/>
<dbReference type="InterPro" id="IPR039312">
    <property type="entry name" value="ZPR"/>
</dbReference>
<protein>
    <submittedName>
        <fullName evidence="1">Uncharacterized protein</fullName>
    </submittedName>
</protein>
<dbReference type="OMA" id="CISSTEW"/>
<reference evidence="1 2" key="1">
    <citation type="journal article" date="2013" name="Front. Plant Sci.">
        <title>The Reference Genome of the Halophytic Plant Eutrema salsugineum.</title>
        <authorList>
            <person name="Yang R."/>
            <person name="Jarvis D.E."/>
            <person name="Chen H."/>
            <person name="Beilstein M.A."/>
            <person name="Grimwood J."/>
            <person name="Jenkins J."/>
            <person name="Shu S."/>
            <person name="Prochnik S."/>
            <person name="Xin M."/>
            <person name="Ma C."/>
            <person name="Schmutz J."/>
            <person name="Wing R.A."/>
            <person name="Mitchell-Olds T."/>
            <person name="Schumaker K.S."/>
            <person name="Wang X."/>
        </authorList>
    </citation>
    <scope>NUCLEOTIDE SEQUENCE [LARGE SCALE GENOMIC DNA]</scope>
</reference>
<accession>V4LJV7</accession>
<dbReference type="STRING" id="72664.V4LJV7"/>
<dbReference type="KEGG" id="eus:EUTSA_v10006309mg"/>
<evidence type="ECO:0000313" key="1">
    <source>
        <dbReference type="EMBL" id="ESQ43984.1"/>
    </source>
</evidence>
<evidence type="ECO:0000313" key="2">
    <source>
        <dbReference type="Proteomes" id="UP000030689"/>
    </source>
</evidence>
<gene>
    <name evidence="1" type="ORF">EUTSA_v10006309mg</name>
</gene>
<sequence>MGIYANELPGTQCLRLWNGFVLSAEYNQKKMCLRSSESFPYTRTPTMRSASYHNKRKPKTQTHLRILNLTRRRILPRAEKKMEMRNLKLFLENQSIRRENEALKKKALLLHQENNALFSLLHSKLSPVSSSFLQ</sequence>
<dbReference type="Proteomes" id="UP000030689">
    <property type="component" value="Unassembled WGS sequence"/>
</dbReference>
<dbReference type="PANTHER" id="PTHR33601:SF18">
    <property type="entry name" value="PROTEIN LITTLE ZIPPER 2"/>
    <property type="match status" value="1"/>
</dbReference>
<keyword evidence="2" id="KW-1185">Reference proteome</keyword>